<keyword evidence="1" id="KW-1133">Transmembrane helix</keyword>
<reference evidence="3" key="1">
    <citation type="journal article" date="2019" name="Int. J. Syst. Evol. Microbiol.">
        <title>The Global Catalogue of Microorganisms (GCM) 10K type strain sequencing project: providing services to taxonomists for standard genome sequencing and annotation.</title>
        <authorList>
            <consortium name="The Broad Institute Genomics Platform"/>
            <consortium name="The Broad Institute Genome Sequencing Center for Infectious Disease"/>
            <person name="Wu L."/>
            <person name="Ma J."/>
        </authorList>
    </citation>
    <scope>NUCLEOTIDE SEQUENCE [LARGE SCALE GENOMIC DNA]</scope>
    <source>
        <strain evidence="3">JCM 12607</strain>
    </source>
</reference>
<sequence length="102" mass="10319">MAVVVFELAGSLGGTLMAAVVFGGLQTAAPEGQVAQTMALGSTFLQVAALAGAPLGGMLGSYLGLRHTLGIALVLAVVSLAPQNLRWALARWSVDSPKRDAT</sequence>
<keyword evidence="3" id="KW-1185">Reference proteome</keyword>
<dbReference type="SUPFAM" id="SSF103473">
    <property type="entry name" value="MFS general substrate transporter"/>
    <property type="match status" value="1"/>
</dbReference>
<feature type="transmembrane region" description="Helical" evidence="1">
    <location>
        <begin position="37"/>
        <end position="63"/>
    </location>
</feature>
<evidence type="ECO:0000256" key="1">
    <source>
        <dbReference type="SAM" id="Phobius"/>
    </source>
</evidence>
<proteinExistence type="predicted"/>
<comment type="caution">
    <text evidence="2">The sequence shown here is derived from an EMBL/GenBank/DDBJ whole genome shotgun (WGS) entry which is preliminary data.</text>
</comment>
<name>A0ABW2WPC9_9ACTN</name>
<dbReference type="EMBL" id="JBHTGL010000008">
    <property type="protein sequence ID" value="MFD0623090.1"/>
    <property type="molecule type" value="Genomic_DNA"/>
</dbReference>
<dbReference type="InterPro" id="IPR036259">
    <property type="entry name" value="MFS_trans_sf"/>
</dbReference>
<protein>
    <recommendedName>
        <fullName evidence="4">MFS transporter</fullName>
    </recommendedName>
</protein>
<gene>
    <name evidence="2" type="ORF">ACFQ2K_10005</name>
</gene>
<dbReference type="Gene3D" id="1.20.1250.20">
    <property type="entry name" value="MFS general substrate transporter like domains"/>
    <property type="match status" value="1"/>
</dbReference>
<evidence type="ECO:0000313" key="3">
    <source>
        <dbReference type="Proteomes" id="UP001596915"/>
    </source>
</evidence>
<organism evidence="2 3">
    <name type="scientific">Streptomyces sanglieri</name>
    <dbReference type="NCBI Taxonomy" id="193460"/>
    <lineage>
        <taxon>Bacteria</taxon>
        <taxon>Bacillati</taxon>
        <taxon>Actinomycetota</taxon>
        <taxon>Actinomycetes</taxon>
        <taxon>Kitasatosporales</taxon>
        <taxon>Streptomycetaceae</taxon>
        <taxon>Streptomyces</taxon>
    </lineage>
</organism>
<keyword evidence="1" id="KW-0812">Transmembrane</keyword>
<evidence type="ECO:0000313" key="2">
    <source>
        <dbReference type="EMBL" id="MFD0623090.1"/>
    </source>
</evidence>
<feature type="transmembrane region" description="Helical" evidence="1">
    <location>
        <begin position="69"/>
        <end position="89"/>
    </location>
</feature>
<keyword evidence="1" id="KW-0472">Membrane</keyword>
<dbReference type="Proteomes" id="UP001596915">
    <property type="component" value="Unassembled WGS sequence"/>
</dbReference>
<accession>A0ABW2WPC9</accession>
<feature type="transmembrane region" description="Helical" evidence="1">
    <location>
        <begin position="6"/>
        <end position="25"/>
    </location>
</feature>
<evidence type="ECO:0008006" key="4">
    <source>
        <dbReference type="Google" id="ProtNLM"/>
    </source>
</evidence>